<proteinExistence type="predicted"/>
<name>A0ABW1PNK1_9FLAO</name>
<dbReference type="EMBL" id="JBHSQB010000005">
    <property type="protein sequence ID" value="MFC6096367.1"/>
    <property type="molecule type" value="Genomic_DNA"/>
</dbReference>
<keyword evidence="2" id="KW-1185">Reference proteome</keyword>
<reference evidence="2" key="1">
    <citation type="journal article" date="2019" name="Int. J. Syst. Evol. Microbiol.">
        <title>The Global Catalogue of Microorganisms (GCM) 10K type strain sequencing project: providing services to taxonomists for standard genome sequencing and annotation.</title>
        <authorList>
            <consortium name="The Broad Institute Genomics Platform"/>
            <consortium name="The Broad Institute Genome Sequencing Center for Infectious Disease"/>
            <person name="Wu L."/>
            <person name="Ma J."/>
        </authorList>
    </citation>
    <scope>NUCLEOTIDE SEQUENCE [LARGE SCALE GENOMIC DNA]</scope>
    <source>
        <strain evidence="2">CCUG 49679</strain>
    </source>
</reference>
<dbReference type="SUPFAM" id="SSF51126">
    <property type="entry name" value="Pectin lyase-like"/>
    <property type="match status" value="1"/>
</dbReference>
<dbReference type="Proteomes" id="UP001596287">
    <property type="component" value="Unassembled WGS sequence"/>
</dbReference>
<sequence length="510" mass="56598">MRNSIFFLFIVFAISLTSCREDFDFEQSSGNLEFSRDTVYLDTVFTNIGSSTYRLKVYNRSNKDISIPTIKLGRSDSKYRMMIDGAQGIDGKTFNNVELLAKDSLFIFIETTIDYNEFAGADAQFLYTDQIQFDAGSNLQTVELVTLVKDAYFIYPNRVNGVYEAVDFGQDENGATTQIIGRTLQENHPVNGDEFNWNNDKPYVIYGYASVPADKTLNINAGARIHFHADSGIIVQDGGSLKINGSQSTTEALENEVILEGDRLESAFSDVPGQWGFIYLRQGSKEHSVTNLTLKNATIGFLLFGNNGLENPTADLTLENVQIYNSANSGILSQGGYISGKNVVINYAGSSALYCNLGGKYNFTHSTFNNNWSGTNKFALRIDNYINQGETTYPLIDTKFENCIIYSTNQNGLALDYEDDGQPFSPIFSKCIIKLSTSSNVTNNPLYAFMADETNITRENPRFLNANQNNLMIGEDSAARNFGNNLGGNDIKGNLRTTTPDVGAYNYIPE</sequence>
<organism evidence="1 2">
    <name type="scientific">Flavobacterium qiangtangense</name>
    <dbReference type="NCBI Taxonomy" id="1442595"/>
    <lineage>
        <taxon>Bacteria</taxon>
        <taxon>Pseudomonadati</taxon>
        <taxon>Bacteroidota</taxon>
        <taxon>Flavobacteriia</taxon>
        <taxon>Flavobacteriales</taxon>
        <taxon>Flavobacteriaceae</taxon>
        <taxon>Flavobacterium</taxon>
    </lineage>
</organism>
<protein>
    <recommendedName>
        <fullName evidence="3">Right-handed parallel beta-helix repeat-containing protein</fullName>
    </recommendedName>
</protein>
<evidence type="ECO:0000313" key="1">
    <source>
        <dbReference type="EMBL" id="MFC6096367.1"/>
    </source>
</evidence>
<accession>A0ABW1PNK1</accession>
<evidence type="ECO:0000313" key="2">
    <source>
        <dbReference type="Proteomes" id="UP001596287"/>
    </source>
</evidence>
<dbReference type="RefSeq" id="WP_379791235.1">
    <property type="nucleotide sequence ID" value="NZ_JBHSQB010000005.1"/>
</dbReference>
<gene>
    <name evidence="1" type="ORF">ACFPVY_06875</name>
</gene>
<dbReference type="PROSITE" id="PS51257">
    <property type="entry name" value="PROKAR_LIPOPROTEIN"/>
    <property type="match status" value="1"/>
</dbReference>
<comment type="caution">
    <text evidence="1">The sequence shown here is derived from an EMBL/GenBank/DDBJ whole genome shotgun (WGS) entry which is preliminary data.</text>
</comment>
<evidence type="ECO:0008006" key="3">
    <source>
        <dbReference type="Google" id="ProtNLM"/>
    </source>
</evidence>
<dbReference type="InterPro" id="IPR011050">
    <property type="entry name" value="Pectin_lyase_fold/virulence"/>
</dbReference>